<name>A0AAP5H8W1_PAEAM</name>
<dbReference type="SUPFAM" id="SSF160631">
    <property type="entry name" value="SMI1/KNR4-like"/>
    <property type="match status" value="1"/>
</dbReference>
<evidence type="ECO:0000259" key="1">
    <source>
        <dbReference type="SMART" id="SM00860"/>
    </source>
</evidence>
<feature type="domain" description="Knr4/Smi1-like" evidence="1">
    <location>
        <begin position="12"/>
        <end position="154"/>
    </location>
</feature>
<protein>
    <recommendedName>
        <fullName evidence="1">Knr4/Smi1-like domain-containing protein</fullName>
    </recommendedName>
</protein>
<dbReference type="SMART" id="SM00860">
    <property type="entry name" value="SMI1_KNR4"/>
    <property type="match status" value="1"/>
</dbReference>
<gene>
    <name evidence="2" type="ORF">J2W91_004582</name>
</gene>
<sequence length="157" mass="18114">MRMDISTVVLPLPSDELLDVVERSLRVSFPEAYRIFIKENNGAVPITNVFSCNNHEYLIERFLCVLDDSESDPINGWYDIEVTIRQIEDRLTDNEDLVGMNVVPITALFSGDFICLDFRESKDPTVVIWFHEESEESSPLTQMVALNISEFFEMLKE</sequence>
<dbReference type="Proteomes" id="UP001254832">
    <property type="component" value="Unassembled WGS sequence"/>
</dbReference>
<accession>A0AAP5H8W1</accession>
<dbReference type="AlphaFoldDB" id="A0AAP5H8W1"/>
<evidence type="ECO:0000313" key="3">
    <source>
        <dbReference type="Proteomes" id="UP001254832"/>
    </source>
</evidence>
<comment type="caution">
    <text evidence="2">The sequence shown here is derived from an EMBL/GenBank/DDBJ whole genome shotgun (WGS) entry which is preliminary data.</text>
</comment>
<dbReference type="InterPro" id="IPR037883">
    <property type="entry name" value="Knr4/Smi1-like_sf"/>
</dbReference>
<dbReference type="EMBL" id="JAVDTR010000015">
    <property type="protein sequence ID" value="MDR6726076.1"/>
    <property type="molecule type" value="Genomic_DNA"/>
</dbReference>
<proteinExistence type="predicted"/>
<dbReference type="Pfam" id="PF14568">
    <property type="entry name" value="SUKH_6"/>
    <property type="match status" value="1"/>
</dbReference>
<dbReference type="InterPro" id="IPR018958">
    <property type="entry name" value="Knr4/Smi1-like_dom"/>
</dbReference>
<organism evidence="2 3">
    <name type="scientific">Paenibacillus amylolyticus</name>
    <dbReference type="NCBI Taxonomy" id="1451"/>
    <lineage>
        <taxon>Bacteria</taxon>
        <taxon>Bacillati</taxon>
        <taxon>Bacillota</taxon>
        <taxon>Bacilli</taxon>
        <taxon>Bacillales</taxon>
        <taxon>Paenibacillaceae</taxon>
        <taxon>Paenibacillus</taxon>
    </lineage>
</organism>
<evidence type="ECO:0000313" key="2">
    <source>
        <dbReference type="EMBL" id="MDR6726076.1"/>
    </source>
</evidence>
<dbReference type="Gene3D" id="3.40.1580.10">
    <property type="entry name" value="SMI1/KNR4-like"/>
    <property type="match status" value="1"/>
</dbReference>
<reference evidence="2" key="1">
    <citation type="submission" date="2023-07" db="EMBL/GenBank/DDBJ databases">
        <title>Sorghum-associated microbial communities from plants grown in Nebraska, USA.</title>
        <authorList>
            <person name="Schachtman D."/>
        </authorList>
    </citation>
    <scope>NUCLEOTIDE SEQUENCE</scope>
    <source>
        <strain evidence="2">BE80</strain>
    </source>
</reference>
<dbReference type="RefSeq" id="WP_310143928.1">
    <property type="nucleotide sequence ID" value="NZ_JAVDTR010000015.1"/>
</dbReference>